<proteinExistence type="predicted"/>
<sequence>MNAQNQLIQKEAQEIKRILEMVIESKTHKQSEILTHQKLVQKGGPPQLTSWQYYPKSSSLANIIQELNCSIMLI</sequence>
<evidence type="ECO:0000313" key="2">
    <source>
        <dbReference type="Proteomes" id="UP000189670"/>
    </source>
</evidence>
<dbReference type="Proteomes" id="UP000189670">
    <property type="component" value="Unassembled WGS sequence"/>
</dbReference>
<comment type="caution">
    <text evidence="1">The sequence shown here is derived from an EMBL/GenBank/DDBJ whole genome shotgun (WGS) entry which is preliminary data.</text>
</comment>
<reference evidence="2" key="1">
    <citation type="submission" date="2012-11" db="EMBL/GenBank/DDBJ databases">
        <authorList>
            <person name="Lucero-Rivera Y.E."/>
            <person name="Tovar-Ramirez D."/>
        </authorList>
    </citation>
    <scope>NUCLEOTIDE SEQUENCE [LARGE SCALE GENOMIC DNA]</scope>
    <source>
        <strain evidence="2">Araruama</strain>
    </source>
</reference>
<dbReference type="AlphaFoldDB" id="A0A1V1NX40"/>
<name>A0A1V1NX40_9BACT</name>
<protein>
    <submittedName>
        <fullName evidence="1">Uncharacterized protein</fullName>
    </submittedName>
</protein>
<accession>A0A1V1NX40</accession>
<gene>
    <name evidence="1" type="ORF">OMM_11923</name>
</gene>
<dbReference type="EMBL" id="ATBP01001547">
    <property type="protein sequence ID" value="ETR67128.1"/>
    <property type="molecule type" value="Genomic_DNA"/>
</dbReference>
<organism evidence="1 2">
    <name type="scientific">Candidatus Magnetoglobus multicellularis str. Araruama</name>
    <dbReference type="NCBI Taxonomy" id="890399"/>
    <lineage>
        <taxon>Bacteria</taxon>
        <taxon>Pseudomonadati</taxon>
        <taxon>Thermodesulfobacteriota</taxon>
        <taxon>Desulfobacteria</taxon>
        <taxon>Desulfobacterales</taxon>
        <taxon>Desulfobacteraceae</taxon>
        <taxon>Candidatus Magnetoglobus</taxon>
    </lineage>
</organism>
<evidence type="ECO:0000313" key="1">
    <source>
        <dbReference type="EMBL" id="ETR67128.1"/>
    </source>
</evidence>